<proteinExistence type="predicted"/>
<dbReference type="AlphaFoldDB" id="S7MKG1"/>
<gene>
    <name evidence="4" type="ORF">D623_10005863</name>
</gene>
<accession>S7MKG1</accession>
<keyword evidence="2" id="KW-0732">Signal</keyword>
<feature type="signal peptide" evidence="2">
    <location>
        <begin position="1"/>
        <end position="22"/>
    </location>
</feature>
<dbReference type="SUPFAM" id="SSF57256">
    <property type="entry name" value="Elafin-like"/>
    <property type="match status" value="1"/>
</dbReference>
<dbReference type="InterPro" id="IPR008197">
    <property type="entry name" value="WAP_dom"/>
</dbReference>
<dbReference type="SMART" id="SM00217">
    <property type="entry name" value="WAP"/>
    <property type="match status" value="1"/>
</dbReference>
<dbReference type="PROSITE" id="PS51390">
    <property type="entry name" value="WAP"/>
    <property type="match status" value="1"/>
</dbReference>
<feature type="chain" id="PRO_5004543292" evidence="2">
    <location>
        <begin position="23"/>
        <end position="112"/>
    </location>
</feature>
<dbReference type="GO" id="GO:0019731">
    <property type="term" value="P:antibacterial humoral response"/>
    <property type="evidence" value="ECO:0007669"/>
    <property type="project" value="TreeGrafter"/>
</dbReference>
<dbReference type="eggNOG" id="ENOG502RXHY">
    <property type="taxonomic scope" value="Eukaryota"/>
</dbReference>
<dbReference type="Gene3D" id="4.10.75.10">
    <property type="entry name" value="Elafin-like"/>
    <property type="match status" value="1"/>
</dbReference>
<dbReference type="PANTHER" id="PTHR19441:SF91">
    <property type="entry name" value="WAP DOMAIN-CONTAINING PROTEIN"/>
    <property type="match status" value="1"/>
</dbReference>
<evidence type="ECO:0000313" key="4">
    <source>
        <dbReference type="EMBL" id="EPQ03955.1"/>
    </source>
</evidence>
<dbReference type="Pfam" id="PF00095">
    <property type="entry name" value="WAP"/>
    <property type="match status" value="1"/>
</dbReference>
<evidence type="ECO:0000256" key="1">
    <source>
        <dbReference type="ARBA" id="ARBA00022690"/>
    </source>
</evidence>
<organism evidence="4 5">
    <name type="scientific">Myotis brandtii</name>
    <name type="common">Brandt's bat</name>
    <dbReference type="NCBI Taxonomy" id="109478"/>
    <lineage>
        <taxon>Eukaryota</taxon>
        <taxon>Metazoa</taxon>
        <taxon>Chordata</taxon>
        <taxon>Craniata</taxon>
        <taxon>Vertebrata</taxon>
        <taxon>Euteleostomi</taxon>
        <taxon>Mammalia</taxon>
        <taxon>Eutheria</taxon>
        <taxon>Laurasiatheria</taxon>
        <taxon>Chiroptera</taxon>
        <taxon>Yangochiroptera</taxon>
        <taxon>Vespertilionidae</taxon>
        <taxon>Myotis</taxon>
    </lineage>
</organism>
<protein>
    <submittedName>
        <fullName evidence="4">Extracellular peptidase inhibitor</fullName>
    </submittedName>
</protein>
<evidence type="ECO:0000259" key="3">
    <source>
        <dbReference type="PROSITE" id="PS51390"/>
    </source>
</evidence>
<dbReference type="InterPro" id="IPR036645">
    <property type="entry name" value="Elafin-like_sf"/>
</dbReference>
<evidence type="ECO:0000313" key="5">
    <source>
        <dbReference type="Proteomes" id="UP000052978"/>
    </source>
</evidence>
<dbReference type="GO" id="GO:0005615">
    <property type="term" value="C:extracellular space"/>
    <property type="evidence" value="ECO:0007669"/>
    <property type="project" value="TreeGrafter"/>
</dbReference>
<reference evidence="4 5" key="1">
    <citation type="journal article" date="2013" name="Nat. Commun.">
        <title>Genome analysis reveals insights into physiology and longevity of the Brandt's bat Myotis brandtii.</title>
        <authorList>
            <person name="Seim I."/>
            <person name="Fang X."/>
            <person name="Xiong Z."/>
            <person name="Lobanov A.V."/>
            <person name="Huang Z."/>
            <person name="Ma S."/>
            <person name="Feng Y."/>
            <person name="Turanov A.A."/>
            <person name="Zhu Y."/>
            <person name="Lenz T.L."/>
            <person name="Gerashchenko M.V."/>
            <person name="Fan D."/>
            <person name="Hee Yim S."/>
            <person name="Yao X."/>
            <person name="Jordan D."/>
            <person name="Xiong Y."/>
            <person name="Ma Y."/>
            <person name="Lyapunov A.N."/>
            <person name="Chen G."/>
            <person name="Kulakova O.I."/>
            <person name="Sun Y."/>
            <person name="Lee S.G."/>
            <person name="Bronson R.T."/>
            <person name="Moskalev A.A."/>
            <person name="Sunyaev S.R."/>
            <person name="Zhang G."/>
            <person name="Krogh A."/>
            <person name="Wang J."/>
            <person name="Gladyshev V.N."/>
        </authorList>
    </citation>
    <scope>NUCLEOTIDE SEQUENCE [LARGE SCALE GENOMIC DNA]</scope>
</reference>
<dbReference type="PANTHER" id="PTHR19441">
    <property type="entry name" value="WHEY ACDIC PROTEIN WAP"/>
    <property type="match status" value="1"/>
</dbReference>
<dbReference type="GO" id="GO:0045087">
    <property type="term" value="P:innate immune response"/>
    <property type="evidence" value="ECO:0007669"/>
    <property type="project" value="TreeGrafter"/>
</dbReference>
<name>S7MKG1_MYOBR</name>
<dbReference type="GO" id="GO:0004867">
    <property type="term" value="F:serine-type endopeptidase inhibitor activity"/>
    <property type="evidence" value="ECO:0007669"/>
    <property type="project" value="TreeGrafter"/>
</dbReference>
<evidence type="ECO:0000256" key="2">
    <source>
        <dbReference type="SAM" id="SignalP"/>
    </source>
</evidence>
<feature type="domain" description="WAP" evidence="3">
    <location>
        <begin position="28"/>
        <end position="74"/>
    </location>
</feature>
<sequence length="112" mass="12158">MRTGTVFVLVAFVILGMEMAFAQRPHRGGNRPGFCPEVTRGGVGICEDSCWGDYSCPRGMKCCSTGCGRACQPAEYMVSINHLRADKHVNYSPVDFPGADGCSHVHWTQESG</sequence>
<dbReference type="EMBL" id="KE161458">
    <property type="protein sequence ID" value="EPQ03955.1"/>
    <property type="molecule type" value="Genomic_DNA"/>
</dbReference>
<keyword evidence="1" id="KW-0646">Protease inhibitor</keyword>
<keyword evidence="5" id="KW-1185">Reference proteome</keyword>
<dbReference type="Proteomes" id="UP000052978">
    <property type="component" value="Unassembled WGS sequence"/>
</dbReference>
<dbReference type="InterPro" id="IPR050514">
    <property type="entry name" value="WAP_four-disulfide_core"/>
</dbReference>
<dbReference type="CDD" id="cd00199">
    <property type="entry name" value="WAP"/>
    <property type="match status" value="1"/>
</dbReference>